<proteinExistence type="predicted"/>
<evidence type="ECO:0000256" key="1">
    <source>
        <dbReference type="ARBA" id="ARBA00004442"/>
    </source>
</evidence>
<accession>A0A8T9MTN7</accession>
<dbReference type="Pfam" id="PF01298">
    <property type="entry name" value="TbpB_B_D"/>
    <property type="match status" value="1"/>
</dbReference>
<reference evidence="3" key="2">
    <citation type="journal article" date="2022" name="Res Sq">
        <title>Evolution of multicellular longitudinally dividing oral cavity symbionts (Neisseriaceae).</title>
        <authorList>
            <person name="Nyongesa S."/>
            <person name="Weber P."/>
            <person name="Bernet E."/>
            <person name="Pullido F."/>
            <person name="Nieckarz M."/>
            <person name="Delaby M."/>
            <person name="Nieves C."/>
            <person name="Viehboeck T."/>
            <person name="Krause N."/>
            <person name="Rivera-Millot A."/>
            <person name="Nakamura A."/>
            <person name="Vischer N."/>
            <person name="VanNieuwenhze M."/>
            <person name="Brun Y."/>
            <person name="Cava F."/>
            <person name="Bulgheresi S."/>
            <person name="Veyrier F."/>
        </authorList>
    </citation>
    <scope>NUCLEOTIDE SEQUENCE</scope>
    <source>
        <strain evidence="3">17694</strain>
    </source>
</reference>
<protein>
    <submittedName>
        <fullName evidence="3">Transferrin-binding protein-like solute binding protein</fullName>
    </submittedName>
</protein>
<keyword evidence="4" id="KW-1185">Reference proteome</keyword>
<dbReference type="InterPro" id="IPR001677">
    <property type="entry name" value="TbpB_B_D"/>
</dbReference>
<dbReference type="GO" id="GO:0009279">
    <property type="term" value="C:cell outer membrane"/>
    <property type="evidence" value="ECO:0007669"/>
    <property type="project" value="UniProtKB-SubCell"/>
</dbReference>
<gene>
    <name evidence="3" type="ORF">LVJ77_03205</name>
</gene>
<reference evidence="3" key="1">
    <citation type="submission" date="2021-12" db="EMBL/GenBank/DDBJ databases">
        <authorList>
            <person name="Veyrier F.J."/>
        </authorList>
    </citation>
    <scope>NUCLEOTIDE SEQUENCE</scope>
    <source>
        <strain evidence="3">17694</strain>
    </source>
</reference>
<name>A0A8T9MTN7_9NEIS</name>
<dbReference type="AlphaFoldDB" id="A0A8T9MTN7"/>
<dbReference type="InterPro" id="IPR011250">
    <property type="entry name" value="OMP/PagP_B-barrel"/>
</dbReference>
<sequence length="93" mass="10291">MGAEQKTETAHFTIVWHAFRSVAKSVERILYICARMRQHVVSDFDFSQQGGQVIDGAFFGKDAAELAGVFYKNKDNANTVGDFLGAFGANKQQ</sequence>
<comment type="subcellular location">
    <subcellularLocation>
        <location evidence="1">Cell outer membrane</location>
    </subcellularLocation>
</comment>
<evidence type="ECO:0000313" key="3">
    <source>
        <dbReference type="EMBL" id="UOP05240.1"/>
    </source>
</evidence>
<dbReference type="EMBL" id="CP091521">
    <property type="protein sequence ID" value="UOP05240.1"/>
    <property type="molecule type" value="Genomic_DNA"/>
</dbReference>
<dbReference type="Proteomes" id="UP000831534">
    <property type="component" value="Chromosome"/>
</dbReference>
<evidence type="ECO:0000259" key="2">
    <source>
        <dbReference type="Pfam" id="PF01298"/>
    </source>
</evidence>
<organism evidence="3 4">
    <name type="scientific">Conchiformibius kuhniae</name>
    <dbReference type="NCBI Taxonomy" id="211502"/>
    <lineage>
        <taxon>Bacteria</taxon>
        <taxon>Pseudomonadati</taxon>
        <taxon>Pseudomonadota</taxon>
        <taxon>Betaproteobacteria</taxon>
        <taxon>Neisseriales</taxon>
        <taxon>Neisseriaceae</taxon>
        <taxon>Conchiformibius</taxon>
    </lineage>
</organism>
<feature type="domain" description="Transferrin-binding protein B C-lobe/N-lobe beta-barrel" evidence="2">
    <location>
        <begin position="48"/>
        <end position="91"/>
    </location>
</feature>
<dbReference type="Gene3D" id="2.40.160.90">
    <property type="match status" value="1"/>
</dbReference>
<dbReference type="SUPFAM" id="SSF56925">
    <property type="entry name" value="OMPA-like"/>
    <property type="match status" value="1"/>
</dbReference>
<evidence type="ECO:0000313" key="4">
    <source>
        <dbReference type="Proteomes" id="UP000831534"/>
    </source>
</evidence>